<dbReference type="GO" id="GO:0006166">
    <property type="term" value="P:purine ribonucleoside salvage"/>
    <property type="evidence" value="ECO:0007669"/>
    <property type="project" value="UniProtKB-KW"/>
</dbReference>
<dbReference type="GO" id="GO:0046100">
    <property type="term" value="P:hypoxanthine metabolic process"/>
    <property type="evidence" value="ECO:0007669"/>
    <property type="project" value="TreeGrafter"/>
</dbReference>
<evidence type="ECO:0000256" key="10">
    <source>
        <dbReference type="ARBA" id="ARBA00022726"/>
    </source>
</evidence>
<dbReference type="Pfam" id="PF00156">
    <property type="entry name" value="Pribosyltran"/>
    <property type="match status" value="1"/>
</dbReference>
<dbReference type="EMBL" id="QMQB01000114">
    <property type="protein sequence ID" value="RLE13043.1"/>
    <property type="molecule type" value="Genomic_DNA"/>
</dbReference>
<dbReference type="SUPFAM" id="SSF53271">
    <property type="entry name" value="PRTase-like"/>
    <property type="match status" value="1"/>
</dbReference>
<evidence type="ECO:0000256" key="1">
    <source>
        <dbReference type="ARBA" id="ARBA00001946"/>
    </source>
</evidence>
<keyword evidence="12 15" id="KW-0460">Magnesium</keyword>
<evidence type="ECO:0000256" key="7">
    <source>
        <dbReference type="ARBA" id="ARBA00022676"/>
    </source>
</evidence>
<dbReference type="EC" id="2.4.2.8" evidence="5 15"/>
<evidence type="ECO:0000256" key="14">
    <source>
        <dbReference type="ARBA" id="ARBA00049402"/>
    </source>
</evidence>
<evidence type="ECO:0000256" key="11">
    <source>
        <dbReference type="ARBA" id="ARBA00022741"/>
    </source>
</evidence>
<evidence type="ECO:0000256" key="12">
    <source>
        <dbReference type="ARBA" id="ARBA00022842"/>
    </source>
</evidence>
<comment type="catalytic activity">
    <reaction evidence="13">
        <text>GMP + diphosphate = guanine + 5-phospho-alpha-D-ribose 1-diphosphate</text>
        <dbReference type="Rhea" id="RHEA:25424"/>
        <dbReference type="ChEBI" id="CHEBI:16235"/>
        <dbReference type="ChEBI" id="CHEBI:33019"/>
        <dbReference type="ChEBI" id="CHEBI:58017"/>
        <dbReference type="ChEBI" id="CHEBI:58115"/>
        <dbReference type="EC" id="2.4.2.8"/>
    </reaction>
    <physiologicalReaction direction="right-to-left" evidence="13">
        <dbReference type="Rhea" id="RHEA:25426"/>
    </physiologicalReaction>
</comment>
<dbReference type="GO" id="GO:0004422">
    <property type="term" value="F:hypoxanthine phosphoribosyltransferase activity"/>
    <property type="evidence" value="ECO:0007669"/>
    <property type="project" value="InterPro"/>
</dbReference>
<dbReference type="InterPro" id="IPR050408">
    <property type="entry name" value="HGPRT"/>
</dbReference>
<dbReference type="PANTHER" id="PTHR43340:SF1">
    <property type="entry name" value="HYPOXANTHINE PHOSPHORIBOSYLTRANSFERASE"/>
    <property type="match status" value="1"/>
</dbReference>
<evidence type="ECO:0000256" key="15">
    <source>
        <dbReference type="RuleBase" id="RU364099"/>
    </source>
</evidence>
<protein>
    <recommendedName>
        <fullName evidence="5 15">Hypoxanthine phosphoribosyltransferase</fullName>
        <ecNumber evidence="5 15">2.4.2.8</ecNumber>
    </recommendedName>
</protein>
<dbReference type="GO" id="GO:0032263">
    <property type="term" value="P:GMP salvage"/>
    <property type="evidence" value="ECO:0007669"/>
    <property type="project" value="TreeGrafter"/>
</dbReference>
<dbReference type="GO" id="GO:0052657">
    <property type="term" value="F:guanine phosphoribosyltransferase activity"/>
    <property type="evidence" value="ECO:0007669"/>
    <property type="project" value="UniProtKB-ARBA"/>
</dbReference>
<dbReference type="Gene3D" id="3.40.50.2020">
    <property type="match status" value="1"/>
</dbReference>
<comment type="cofactor">
    <cofactor evidence="1 15">
        <name>Mg(2+)</name>
        <dbReference type="ChEBI" id="CHEBI:18420"/>
    </cofactor>
</comment>
<keyword evidence="9 15" id="KW-0479">Metal-binding</keyword>
<dbReference type="InterPro" id="IPR005904">
    <property type="entry name" value="Hxn_phspho_trans"/>
</dbReference>
<dbReference type="InterPro" id="IPR000836">
    <property type="entry name" value="PRTase_dom"/>
</dbReference>
<gene>
    <name evidence="18" type="primary">hpt</name>
    <name evidence="18" type="ORF">DRI96_03620</name>
    <name evidence="17" type="ORF">ENG47_03160</name>
</gene>
<evidence type="ECO:0000259" key="16">
    <source>
        <dbReference type="Pfam" id="PF00156"/>
    </source>
</evidence>
<evidence type="ECO:0000256" key="13">
    <source>
        <dbReference type="ARBA" id="ARBA00048811"/>
    </source>
</evidence>
<dbReference type="InterPro" id="IPR029057">
    <property type="entry name" value="PRTase-like"/>
</dbReference>
<keyword evidence="11 15" id="KW-0547">Nucleotide-binding</keyword>
<comment type="similarity">
    <text evidence="4 15">Belongs to the purine/pyrimidine phosphoribosyltransferase family.</text>
</comment>
<evidence type="ECO:0000256" key="8">
    <source>
        <dbReference type="ARBA" id="ARBA00022679"/>
    </source>
</evidence>
<evidence type="ECO:0000256" key="6">
    <source>
        <dbReference type="ARBA" id="ARBA00022490"/>
    </source>
</evidence>
<evidence type="ECO:0000256" key="5">
    <source>
        <dbReference type="ARBA" id="ARBA00011895"/>
    </source>
</evidence>
<dbReference type="GO" id="GO:0000166">
    <property type="term" value="F:nucleotide binding"/>
    <property type="evidence" value="ECO:0007669"/>
    <property type="project" value="UniProtKB-KW"/>
</dbReference>
<evidence type="ECO:0000256" key="2">
    <source>
        <dbReference type="ARBA" id="ARBA00004496"/>
    </source>
</evidence>
<organism evidence="18 19">
    <name type="scientific">Aerophobetes bacterium</name>
    <dbReference type="NCBI Taxonomy" id="2030807"/>
    <lineage>
        <taxon>Bacteria</taxon>
        <taxon>Candidatus Aerophobota</taxon>
    </lineage>
</organism>
<keyword evidence="7 15" id="KW-0328">Glycosyltransferase</keyword>
<dbReference type="GO" id="GO:0000287">
    <property type="term" value="F:magnesium ion binding"/>
    <property type="evidence" value="ECO:0007669"/>
    <property type="project" value="TreeGrafter"/>
</dbReference>
<dbReference type="NCBIfam" id="TIGR01203">
    <property type="entry name" value="HGPRTase"/>
    <property type="match status" value="1"/>
</dbReference>
<dbReference type="AlphaFoldDB" id="A0A662DFE8"/>
<comment type="catalytic activity">
    <reaction evidence="14">
        <text>IMP + diphosphate = hypoxanthine + 5-phospho-alpha-D-ribose 1-diphosphate</text>
        <dbReference type="Rhea" id="RHEA:17973"/>
        <dbReference type="ChEBI" id="CHEBI:17368"/>
        <dbReference type="ChEBI" id="CHEBI:33019"/>
        <dbReference type="ChEBI" id="CHEBI:58017"/>
        <dbReference type="ChEBI" id="CHEBI:58053"/>
        <dbReference type="EC" id="2.4.2.8"/>
    </reaction>
    <physiologicalReaction direction="right-to-left" evidence="14">
        <dbReference type="Rhea" id="RHEA:17975"/>
    </physiologicalReaction>
</comment>
<name>A0A662DFE8_UNCAE</name>
<comment type="caution">
    <text evidence="18">The sequence shown here is derived from an EMBL/GenBank/DDBJ whole genome shotgun (WGS) entry which is preliminary data.</text>
</comment>
<proteinExistence type="inferred from homology"/>
<evidence type="ECO:0000313" key="18">
    <source>
        <dbReference type="EMBL" id="RLE13043.1"/>
    </source>
</evidence>
<evidence type="ECO:0000256" key="4">
    <source>
        <dbReference type="ARBA" id="ARBA00008391"/>
    </source>
</evidence>
<evidence type="ECO:0000256" key="3">
    <source>
        <dbReference type="ARBA" id="ARBA00004669"/>
    </source>
</evidence>
<comment type="subcellular location">
    <subcellularLocation>
        <location evidence="2 15">Cytoplasm</location>
    </subcellularLocation>
</comment>
<dbReference type="Proteomes" id="UP000267654">
    <property type="component" value="Unassembled WGS sequence"/>
</dbReference>
<evidence type="ECO:0000313" key="17">
    <source>
        <dbReference type="EMBL" id="HDN84742.1"/>
    </source>
</evidence>
<reference evidence="17" key="2">
    <citation type="journal article" date="2020" name="mSystems">
        <title>Genome- and Community-Level Interaction Insights into Carbon Utilization and Element Cycling Functions of Hydrothermarchaeota in Hydrothermal Sediment.</title>
        <authorList>
            <person name="Zhou Z."/>
            <person name="Liu Y."/>
            <person name="Xu W."/>
            <person name="Pan J."/>
            <person name="Luo Z.H."/>
            <person name="Li M."/>
        </authorList>
    </citation>
    <scope>NUCLEOTIDE SEQUENCE [LARGE SCALE GENOMIC DNA]</scope>
    <source>
        <strain evidence="17">HyVt-219</strain>
    </source>
</reference>
<dbReference type="PANTHER" id="PTHR43340">
    <property type="entry name" value="HYPOXANTHINE-GUANINE PHOSPHORIBOSYLTRANSFERASE"/>
    <property type="match status" value="1"/>
</dbReference>
<keyword evidence="10 15" id="KW-0660">Purine salvage</keyword>
<keyword evidence="6 15" id="KW-0963">Cytoplasm</keyword>
<dbReference type="UniPathway" id="UPA00591">
    <property type="reaction ID" value="UER00648"/>
</dbReference>
<sequence>MLRRSASLPEKKYFKRILFTELEVKRRMGEIAVEIARDYRGKKMVIVGILKGSFMFFSDLVKLLYIHDIHPYIDFMILSSYGSSTTSSGKVKLDKDITTPLEGKWVLLVDDILDTGRTLSFAKFHLSRFNPMGVKTCVFLDKPSRRVVKIKADYRCFEIEDLFVVGYGLDWNNLFRDLPYVAVIDEKNLPPANL</sequence>
<evidence type="ECO:0000313" key="19">
    <source>
        <dbReference type="Proteomes" id="UP000267654"/>
    </source>
</evidence>
<dbReference type="GO" id="GO:0005829">
    <property type="term" value="C:cytosol"/>
    <property type="evidence" value="ECO:0007669"/>
    <property type="project" value="TreeGrafter"/>
</dbReference>
<dbReference type="Proteomes" id="UP000885660">
    <property type="component" value="Unassembled WGS sequence"/>
</dbReference>
<evidence type="ECO:0000256" key="9">
    <source>
        <dbReference type="ARBA" id="ARBA00022723"/>
    </source>
</evidence>
<reference evidence="18 19" key="1">
    <citation type="submission" date="2018-06" db="EMBL/GenBank/DDBJ databases">
        <title>Extensive metabolic versatility and redundancy in microbially diverse, dynamic hydrothermal sediments.</title>
        <authorList>
            <person name="Dombrowski N."/>
            <person name="Teske A."/>
            <person name="Baker B.J."/>
        </authorList>
    </citation>
    <scope>NUCLEOTIDE SEQUENCE [LARGE SCALE GENOMIC DNA]</scope>
    <source>
        <strain evidence="18">B19_G9</strain>
    </source>
</reference>
<comment type="pathway">
    <text evidence="3 15">Purine metabolism; IMP biosynthesis via salvage pathway; IMP from hypoxanthine: step 1/1.</text>
</comment>
<dbReference type="GO" id="GO:0032264">
    <property type="term" value="P:IMP salvage"/>
    <property type="evidence" value="ECO:0007669"/>
    <property type="project" value="UniProtKB-UniPathway"/>
</dbReference>
<dbReference type="EMBL" id="DRBC01000189">
    <property type="protein sequence ID" value="HDN84742.1"/>
    <property type="molecule type" value="Genomic_DNA"/>
</dbReference>
<dbReference type="CDD" id="cd06223">
    <property type="entry name" value="PRTases_typeI"/>
    <property type="match status" value="1"/>
</dbReference>
<dbReference type="FunFam" id="3.40.50.2020:FF:000006">
    <property type="entry name" value="Hypoxanthine phosphoribosyltransferase"/>
    <property type="match status" value="1"/>
</dbReference>
<dbReference type="GO" id="GO:0006178">
    <property type="term" value="P:guanine salvage"/>
    <property type="evidence" value="ECO:0007669"/>
    <property type="project" value="TreeGrafter"/>
</dbReference>
<feature type="domain" description="Phosphoribosyltransferase" evidence="16">
    <location>
        <begin position="23"/>
        <end position="170"/>
    </location>
</feature>
<accession>A0A662DFE8</accession>
<keyword evidence="8 15" id="KW-0808">Transferase</keyword>